<dbReference type="Pfam" id="PF00400">
    <property type="entry name" value="WD40"/>
    <property type="match status" value="3"/>
</dbReference>
<sequence>VTCSGAGGGEVDVEQVGLVVVCASQRLVDAVNGRQGEIWTHWSALIVRKQLPFVVVVVEPEASQEHWTGGFALHAGRAAAVVGLTGEEKGIVEDAVAQIVQHVEPEKEDDQQGSEDDVVLFAVDGFDPLQVAREKSALYVEGTRAWALDEFRAWANRPASVWASDRVLVFVGPAGFGKSVLMARICDENGLLDDDDGADEASSPARKKKRRSIPLLSMLGGKKSQEQTVVKVRAAHFFKHDDKQACDLKTCLLSVANQLAAVLPAYRAEIAKLDKNEILYGLGPAVLFDRLIAEPMSKVPEPSERVVVLLDALDEVAEAGRGVLLHIVRNLWHTKTPEWLGLVLSTRPEDPIRDTLEVFRPTVLQLDDERNLSDLRHFLEMRLRRHLAHVDRDLERAVEILAKRAEGLFLYAYFVDQTLIGRESKVASLEELEEVFPDGGIDDMYKSYFSRLLEGPLHGDQQLYGVLLGTLVAARSPVPRDVLQAAARVESVGEFDEILARSEQLLAVGPDTVRFIHKSMSDFVQDRLRAGGRLVVDPGVGHQHVARMVIEDPEFMRSSPFLLRHALFHLGKAGKVDAVSNWLFEFRNLHSVLARGCADATDLVQDVCKETGLGDELLKDVVRMLEMATNAVRYDPDELAGQIIGRVRDVMHPLRKSVEEHWRPRKPCGLPHSLALSGDGNSVVVGSSNGSLLLQNPRLMMKFAGHSGTVTQVLFVADDKVILSGSADKTVRLWDAETGNEMQVLRGHDHGVICVAISEDNMTVFSADFGSVRHWDAESGGELELFQGFTHGGGVPSEAAISSDGLTFVTGCSEDAAVIVHDVRTTLVRHVLRGHSQPVSVVVISQDCTTVATGSHLDASLRLWDVNSGSEKEVFTGFSCPCLAVSRDASMLCARFSSTLRLLEANWQTGVQVQDSCNGHLSDVSRLSCNSDTLVTVSTGDKTTLSDALTGIERQELPHTPFSRRVADVAIAMDCLVVVSVSEASVSRWDAESEAKLKTL</sequence>
<dbReference type="CDD" id="cd00200">
    <property type="entry name" value="WD40"/>
    <property type="match status" value="1"/>
</dbReference>
<dbReference type="InterPro" id="IPR001680">
    <property type="entry name" value="WD40_rpt"/>
</dbReference>
<feature type="repeat" description="WD" evidence="3">
    <location>
        <begin position="703"/>
        <end position="744"/>
    </location>
</feature>
<dbReference type="SMART" id="SM00320">
    <property type="entry name" value="WD40"/>
    <property type="match status" value="5"/>
</dbReference>
<evidence type="ECO:0000256" key="2">
    <source>
        <dbReference type="ARBA" id="ARBA00022737"/>
    </source>
</evidence>
<evidence type="ECO:0000256" key="1">
    <source>
        <dbReference type="ARBA" id="ARBA00022574"/>
    </source>
</evidence>
<gene>
    <name evidence="5" type="ORF">SCF082_LOCUS9860</name>
</gene>
<proteinExistence type="predicted"/>
<dbReference type="PROSITE" id="PS50082">
    <property type="entry name" value="WD_REPEATS_2"/>
    <property type="match status" value="2"/>
</dbReference>
<dbReference type="Gene3D" id="2.130.10.10">
    <property type="entry name" value="YVTN repeat-like/Quinoprotein amine dehydrogenase"/>
    <property type="match status" value="2"/>
</dbReference>
<dbReference type="PANTHER" id="PTHR19848">
    <property type="entry name" value="WD40 REPEAT PROTEIN"/>
    <property type="match status" value="1"/>
</dbReference>
<feature type="repeat" description="WD" evidence="3">
    <location>
        <begin position="832"/>
        <end position="874"/>
    </location>
</feature>
<accession>A0ABP0J278</accession>
<name>A0ABP0J278_9DINO</name>
<keyword evidence="2" id="KW-0677">Repeat</keyword>
<dbReference type="PANTHER" id="PTHR19848:SF8">
    <property type="entry name" value="F-BOX AND WD REPEAT DOMAIN CONTAINING 7"/>
    <property type="match status" value="1"/>
</dbReference>
<feature type="domain" description="Nephrocystin 3-like N-terminal" evidence="4">
    <location>
        <begin position="142"/>
        <end position="335"/>
    </location>
</feature>
<dbReference type="Pfam" id="PF24883">
    <property type="entry name" value="NPHP3_N"/>
    <property type="match status" value="1"/>
</dbReference>
<dbReference type="InterPro" id="IPR019775">
    <property type="entry name" value="WD40_repeat_CS"/>
</dbReference>
<dbReference type="SUPFAM" id="SSF52540">
    <property type="entry name" value="P-loop containing nucleoside triphosphate hydrolases"/>
    <property type="match status" value="1"/>
</dbReference>
<evidence type="ECO:0000313" key="5">
    <source>
        <dbReference type="EMBL" id="CAK9008433.1"/>
    </source>
</evidence>
<reference evidence="5 6" key="1">
    <citation type="submission" date="2024-02" db="EMBL/GenBank/DDBJ databases">
        <authorList>
            <person name="Chen Y."/>
            <person name="Shah S."/>
            <person name="Dougan E. K."/>
            <person name="Thang M."/>
            <person name="Chan C."/>
        </authorList>
    </citation>
    <scope>NUCLEOTIDE SEQUENCE [LARGE SCALE GENOMIC DNA]</scope>
</reference>
<dbReference type="InterPro" id="IPR015943">
    <property type="entry name" value="WD40/YVTN_repeat-like_dom_sf"/>
</dbReference>
<dbReference type="SUPFAM" id="SSF50978">
    <property type="entry name" value="WD40 repeat-like"/>
    <property type="match status" value="1"/>
</dbReference>
<feature type="non-terminal residue" evidence="5">
    <location>
        <position position="1"/>
    </location>
</feature>
<dbReference type="PROSITE" id="PS50294">
    <property type="entry name" value="WD_REPEATS_REGION"/>
    <property type="match status" value="1"/>
</dbReference>
<evidence type="ECO:0000313" key="6">
    <source>
        <dbReference type="Proteomes" id="UP001642464"/>
    </source>
</evidence>
<protein>
    <submittedName>
        <fullName evidence="5">Uncharacterized WD repeat-containing protein alr3466</fullName>
    </submittedName>
</protein>
<organism evidence="5 6">
    <name type="scientific">Durusdinium trenchii</name>
    <dbReference type="NCBI Taxonomy" id="1381693"/>
    <lineage>
        <taxon>Eukaryota</taxon>
        <taxon>Sar</taxon>
        <taxon>Alveolata</taxon>
        <taxon>Dinophyceae</taxon>
        <taxon>Suessiales</taxon>
        <taxon>Symbiodiniaceae</taxon>
        <taxon>Durusdinium</taxon>
    </lineage>
</organism>
<dbReference type="EMBL" id="CAXAMM010005751">
    <property type="protein sequence ID" value="CAK9008433.1"/>
    <property type="molecule type" value="Genomic_DNA"/>
</dbReference>
<keyword evidence="1 3" id="KW-0853">WD repeat</keyword>
<evidence type="ECO:0000259" key="4">
    <source>
        <dbReference type="Pfam" id="PF24883"/>
    </source>
</evidence>
<dbReference type="InterPro" id="IPR027417">
    <property type="entry name" value="P-loop_NTPase"/>
</dbReference>
<dbReference type="InterPro" id="IPR036322">
    <property type="entry name" value="WD40_repeat_dom_sf"/>
</dbReference>
<feature type="non-terminal residue" evidence="5">
    <location>
        <position position="1000"/>
    </location>
</feature>
<dbReference type="PROSITE" id="PS00678">
    <property type="entry name" value="WD_REPEATS_1"/>
    <property type="match status" value="2"/>
</dbReference>
<keyword evidence="6" id="KW-1185">Reference proteome</keyword>
<evidence type="ECO:0000256" key="3">
    <source>
        <dbReference type="PROSITE-ProRule" id="PRU00221"/>
    </source>
</evidence>
<dbReference type="Proteomes" id="UP001642464">
    <property type="component" value="Unassembled WGS sequence"/>
</dbReference>
<comment type="caution">
    <text evidence="5">The sequence shown here is derived from an EMBL/GenBank/DDBJ whole genome shotgun (WGS) entry which is preliminary data.</text>
</comment>
<dbReference type="InterPro" id="IPR056884">
    <property type="entry name" value="NPHP3-like_N"/>
</dbReference>